<dbReference type="EC" id="2.6.1.16" evidence="2"/>
<dbReference type="InterPro" id="IPR046348">
    <property type="entry name" value="SIS_dom_sf"/>
</dbReference>
<dbReference type="PANTHER" id="PTHR10937:SF0">
    <property type="entry name" value="GLUTAMINE--FRUCTOSE-6-PHOSPHATE TRANSAMINASE (ISOMERIZING)"/>
    <property type="match status" value="1"/>
</dbReference>
<dbReference type="GO" id="GO:0016853">
    <property type="term" value="F:isomerase activity"/>
    <property type="evidence" value="ECO:0007669"/>
    <property type="project" value="UniProtKB-KW"/>
</dbReference>
<dbReference type="InterPro" id="IPR001347">
    <property type="entry name" value="SIS_dom"/>
</dbReference>
<dbReference type="SUPFAM" id="SSF53697">
    <property type="entry name" value="SIS domain"/>
    <property type="match status" value="1"/>
</dbReference>
<dbReference type="PANTHER" id="PTHR10937">
    <property type="entry name" value="GLUCOSAMINE--FRUCTOSE-6-PHOSPHATE AMINOTRANSFERASE, ISOMERIZING"/>
    <property type="match status" value="1"/>
</dbReference>
<dbReference type="Proteomes" id="UP000390335">
    <property type="component" value="Unassembled WGS sequence"/>
</dbReference>
<dbReference type="PROSITE" id="PS51464">
    <property type="entry name" value="SIS"/>
    <property type="match status" value="1"/>
</dbReference>
<gene>
    <name evidence="7" type="ORF">RsS93_51450</name>
</gene>
<comment type="caution">
    <text evidence="7">The sequence shown here is derived from an EMBL/GenBank/DDBJ whole genome shotgun (WGS) entry which is preliminary data.</text>
</comment>
<evidence type="ECO:0000256" key="4">
    <source>
        <dbReference type="ARBA" id="ARBA00022576"/>
    </source>
</evidence>
<protein>
    <recommendedName>
        <fullName evidence="3">Glutamine--fructose-6-phosphate aminotransferase [isomerizing]</fullName>
        <ecNumber evidence="2">2.6.1.16</ecNumber>
    </recommendedName>
</protein>
<reference evidence="7 8" key="1">
    <citation type="journal article" date="2020" name="Genome Biol. Evol.">
        <title>Rhizobium dioscoreae sp. nov., a plant growth-promoting bacterium isolated from yam (Dioscorea species).</title>
        <authorList>
            <person name="Ouyabe M."/>
            <person name="Tanaka N."/>
            <person name="Shiwa Y."/>
            <person name="Fujita N."/>
            <person name="Kikuno H."/>
            <person name="Babil P."/>
            <person name="Shiwachi H."/>
        </authorList>
    </citation>
    <scope>NUCLEOTIDE SEQUENCE [LARGE SCALE GENOMIC DNA]</scope>
    <source>
        <strain evidence="7 8">S-93</strain>
    </source>
</reference>
<keyword evidence="4" id="KW-0808">Transferase</keyword>
<keyword evidence="5" id="KW-0315">Glutamine amidotransferase</keyword>
<proteinExistence type="predicted"/>
<dbReference type="Gene3D" id="3.40.50.10490">
    <property type="entry name" value="Glucose-6-phosphate isomerase like protein, domain 1"/>
    <property type="match status" value="2"/>
</dbReference>
<feature type="domain" description="SIS" evidence="6">
    <location>
        <begin position="34"/>
        <end position="167"/>
    </location>
</feature>
<accession>A0ABQ0ZAD9</accession>
<name>A0ABQ0ZAD9_9HYPH</name>
<organism evidence="7 8">
    <name type="scientific">Rhizobium dioscoreae</name>
    <dbReference type="NCBI Taxonomy" id="2653122"/>
    <lineage>
        <taxon>Bacteria</taxon>
        <taxon>Pseudomonadati</taxon>
        <taxon>Pseudomonadota</taxon>
        <taxon>Alphaproteobacteria</taxon>
        <taxon>Hyphomicrobiales</taxon>
        <taxon>Rhizobiaceae</taxon>
        <taxon>Rhizobium/Agrobacterium group</taxon>
        <taxon>Rhizobium</taxon>
    </lineage>
</organism>
<evidence type="ECO:0000313" key="8">
    <source>
        <dbReference type="Proteomes" id="UP000390335"/>
    </source>
</evidence>
<sequence length="337" mass="35495">MIMTDRVPYREAIALQPAALNTCFNTVSKRLETLDLEPVRRGPTVLVGIGASLYAAVVAAAQMRAQGLRAFALPGTDLHDPSVDAGEAYIAFSASGRSEEPARAMELRPNAHSYGIAKADCTPISRVVKHMIATESGADSGPNTTSYLGSLLSAALLIDKAGRPSGANWRELSGRAEAVLTETRAQADKGAKLLAGKTSIDCVGAGTALGTAGYAALLIREAARVAAQDWDTLNFLHGPMEPNDRDSGVLLFGNGREVKLARDLAGFGIPSVLVTARTDIADADNLVVIHVPAFSEGIGDAILQAIPAQLLIATLSEDAGLPVCEFRYRQTDTKRDM</sequence>
<dbReference type="EMBL" id="BLAJ01000008">
    <property type="protein sequence ID" value="GES52531.1"/>
    <property type="molecule type" value="Genomic_DNA"/>
</dbReference>
<keyword evidence="4" id="KW-0032">Aminotransferase</keyword>
<evidence type="ECO:0000256" key="5">
    <source>
        <dbReference type="ARBA" id="ARBA00022962"/>
    </source>
</evidence>
<evidence type="ECO:0000256" key="1">
    <source>
        <dbReference type="ARBA" id="ARBA00001031"/>
    </source>
</evidence>
<keyword evidence="8" id="KW-1185">Reference proteome</keyword>
<comment type="catalytic activity">
    <reaction evidence="1">
        <text>D-fructose 6-phosphate + L-glutamine = D-glucosamine 6-phosphate + L-glutamate</text>
        <dbReference type="Rhea" id="RHEA:13237"/>
        <dbReference type="ChEBI" id="CHEBI:29985"/>
        <dbReference type="ChEBI" id="CHEBI:58359"/>
        <dbReference type="ChEBI" id="CHEBI:58725"/>
        <dbReference type="ChEBI" id="CHEBI:61527"/>
        <dbReference type="EC" id="2.6.1.16"/>
    </reaction>
</comment>
<evidence type="ECO:0000256" key="2">
    <source>
        <dbReference type="ARBA" id="ARBA00012916"/>
    </source>
</evidence>
<evidence type="ECO:0000259" key="6">
    <source>
        <dbReference type="PROSITE" id="PS51464"/>
    </source>
</evidence>
<evidence type="ECO:0000256" key="3">
    <source>
        <dbReference type="ARBA" id="ARBA00016090"/>
    </source>
</evidence>
<keyword evidence="7" id="KW-0413">Isomerase</keyword>
<evidence type="ECO:0000313" key="7">
    <source>
        <dbReference type="EMBL" id="GES52531.1"/>
    </source>
</evidence>